<dbReference type="AlphaFoldDB" id="A0A8I1MWT4"/>
<dbReference type="GO" id="GO:0042834">
    <property type="term" value="F:peptidoglycan binding"/>
    <property type="evidence" value="ECO:0007669"/>
    <property type="project" value="InterPro"/>
</dbReference>
<feature type="compositionally biased region" description="Low complexity" evidence="1">
    <location>
        <begin position="72"/>
        <end position="88"/>
    </location>
</feature>
<name>A0A8I1MWT4_THIA3</name>
<dbReference type="RefSeq" id="WP_276730144.1">
    <property type="nucleotide sequence ID" value="NZ_JAFKMR010000017.1"/>
</dbReference>
<organism evidence="3 4">
    <name type="scientific">Thiomonas arsenitoxydans (strain DSM 22701 / CIP 110005 / 3As)</name>
    <dbReference type="NCBI Taxonomy" id="426114"/>
    <lineage>
        <taxon>Bacteria</taxon>
        <taxon>Pseudomonadati</taxon>
        <taxon>Pseudomonadota</taxon>
        <taxon>Betaproteobacteria</taxon>
        <taxon>Burkholderiales</taxon>
        <taxon>Thiomonas</taxon>
    </lineage>
</organism>
<gene>
    <name evidence="3" type="ORF">J0I24_08845</name>
</gene>
<feature type="domain" description="SPOR" evidence="2">
    <location>
        <begin position="133"/>
        <end position="212"/>
    </location>
</feature>
<feature type="compositionally biased region" description="Pro residues" evidence="1">
    <location>
        <begin position="61"/>
        <end position="71"/>
    </location>
</feature>
<proteinExistence type="predicted"/>
<protein>
    <submittedName>
        <fullName evidence="3">Sporulation protein</fullName>
    </submittedName>
</protein>
<evidence type="ECO:0000313" key="4">
    <source>
        <dbReference type="Proteomes" id="UP000664800"/>
    </source>
</evidence>
<feature type="region of interest" description="Disordered" evidence="1">
    <location>
        <begin position="56"/>
        <end position="88"/>
    </location>
</feature>
<comment type="caution">
    <text evidence="3">The sequence shown here is derived from an EMBL/GenBank/DDBJ whole genome shotgun (WGS) entry which is preliminary data.</text>
</comment>
<reference evidence="3" key="1">
    <citation type="submission" date="2021-02" db="EMBL/GenBank/DDBJ databases">
        <title>Thiocyanate and organic carbon inputs drive convergent selection for specific autotrophic Afipia and Thiobacillus strains within complex microbiomes.</title>
        <authorList>
            <person name="Huddy R.J."/>
            <person name="Sachdeva R."/>
            <person name="Kadzinga F."/>
            <person name="Kantor R.S."/>
            <person name="Harrison S.T.L."/>
            <person name="Banfield J.F."/>
        </authorList>
    </citation>
    <scope>NUCLEOTIDE SEQUENCE</scope>
    <source>
        <strain evidence="3">SCN18_13_7_16_R3_B_64_19</strain>
    </source>
</reference>
<dbReference type="Proteomes" id="UP000664800">
    <property type="component" value="Unassembled WGS sequence"/>
</dbReference>
<evidence type="ECO:0000313" key="3">
    <source>
        <dbReference type="EMBL" id="MBN8744402.1"/>
    </source>
</evidence>
<dbReference type="InterPro" id="IPR007730">
    <property type="entry name" value="SPOR-like_dom"/>
</dbReference>
<dbReference type="EMBL" id="JAFKMR010000017">
    <property type="protein sequence ID" value="MBN8744402.1"/>
    <property type="molecule type" value="Genomic_DNA"/>
</dbReference>
<evidence type="ECO:0000259" key="2">
    <source>
        <dbReference type="PROSITE" id="PS51724"/>
    </source>
</evidence>
<sequence length="256" mass="26579">MRTLLLALLLVNLVFFAWSQGWMAGVGLGPVTQREPQRLALQIHPEQVQITPLASASATPAIPPQPTPSAPAIPAGLPSAPIDASAPASAEPARTANAVCRQIGPYGALEAEALAQAQSALAQAGLKPTVLNTPVPAQWMVLLGPYPSQSAMRAALDEITQQGKVKVFAPVTDRPRYEPGISLGVFANEAAAQQQLQIVRKQGVQGAKVVQRNAGLSRTVLRLPALTPEQLGALEKVSGQLGGQIVKTCATAAPAP</sequence>
<accession>A0A8I1MWT4</accession>
<dbReference type="PROSITE" id="PS51724">
    <property type="entry name" value="SPOR"/>
    <property type="match status" value="1"/>
</dbReference>
<evidence type="ECO:0000256" key="1">
    <source>
        <dbReference type="SAM" id="MobiDB-lite"/>
    </source>
</evidence>